<dbReference type="Proteomes" id="UP000032142">
    <property type="component" value="Unassembled WGS sequence"/>
</dbReference>
<feature type="transmembrane region" description="Helical" evidence="1">
    <location>
        <begin position="7"/>
        <end position="28"/>
    </location>
</feature>
<keyword evidence="1" id="KW-0472">Membrane</keyword>
<sequence length="29" mass="3466">MNYNLQQYIHIAKCIISLIHILTSYFIIV</sequence>
<accession>A0A0B0PPJ9</accession>
<dbReference type="EMBL" id="KN431956">
    <property type="protein sequence ID" value="KHG25306.1"/>
    <property type="molecule type" value="Genomic_DNA"/>
</dbReference>
<evidence type="ECO:0000313" key="2">
    <source>
        <dbReference type="EMBL" id="KHG25306.1"/>
    </source>
</evidence>
<keyword evidence="3" id="KW-1185">Reference proteome</keyword>
<gene>
    <name evidence="2" type="ORF">F383_32791</name>
</gene>
<protein>
    <submittedName>
        <fullName evidence="2">Uncharacterized protein</fullName>
    </submittedName>
</protein>
<keyword evidence="1" id="KW-0812">Transmembrane</keyword>
<organism evidence="2 3">
    <name type="scientific">Gossypium arboreum</name>
    <name type="common">Tree cotton</name>
    <name type="synonym">Gossypium nanking</name>
    <dbReference type="NCBI Taxonomy" id="29729"/>
    <lineage>
        <taxon>Eukaryota</taxon>
        <taxon>Viridiplantae</taxon>
        <taxon>Streptophyta</taxon>
        <taxon>Embryophyta</taxon>
        <taxon>Tracheophyta</taxon>
        <taxon>Spermatophyta</taxon>
        <taxon>Magnoliopsida</taxon>
        <taxon>eudicotyledons</taxon>
        <taxon>Gunneridae</taxon>
        <taxon>Pentapetalae</taxon>
        <taxon>rosids</taxon>
        <taxon>malvids</taxon>
        <taxon>Malvales</taxon>
        <taxon>Malvaceae</taxon>
        <taxon>Malvoideae</taxon>
        <taxon>Gossypium</taxon>
    </lineage>
</organism>
<dbReference type="AlphaFoldDB" id="A0A0B0PPJ9"/>
<evidence type="ECO:0000256" key="1">
    <source>
        <dbReference type="SAM" id="Phobius"/>
    </source>
</evidence>
<proteinExistence type="predicted"/>
<evidence type="ECO:0000313" key="3">
    <source>
        <dbReference type="Proteomes" id="UP000032142"/>
    </source>
</evidence>
<keyword evidence="1" id="KW-1133">Transmembrane helix</keyword>
<reference evidence="3" key="1">
    <citation type="submission" date="2014-09" db="EMBL/GenBank/DDBJ databases">
        <authorList>
            <person name="Mudge J."/>
            <person name="Ramaraj T."/>
            <person name="Lindquist I.E."/>
            <person name="Bharti A.K."/>
            <person name="Sundararajan A."/>
            <person name="Cameron C.T."/>
            <person name="Woodward J.E."/>
            <person name="May G.D."/>
            <person name="Brubaker C."/>
            <person name="Broadhvest J."/>
            <person name="Wilkins T.A."/>
        </authorList>
    </citation>
    <scope>NUCLEOTIDE SEQUENCE</scope>
    <source>
        <strain evidence="3">cv. AKA8401</strain>
    </source>
</reference>
<name>A0A0B0PPJ9_GOSAR</name>